<keyword evidence="4" id="KW-0274">FAD</keyword>
<keyword evidence="3" id="KW-0285">Flavoprotein</keyword>
<dbReference type="InterPro" id="IPR009100">
    <property type="entry name" value="AcylCoA_DH/oxidase_NM_dom_sf"/>
</dbReference>
<dbReference type="GO" id="GO:0003995">
    <property type="term" value="F:acyl-CoA dehydrogenase activity"/>
    <property type="evidence" value="ECO:0007669"/>
    <property type="project" value="InterPro"/>
</dbReference>
<dbReference type="PANTHER" id="PTHR42707">
    <property type="entry name" value="ACYL-COA DEHYDROGENASE"/>
    <property type="match status" value="1"/>
</dbReference>
<comment type="caution">
    <text evidence="7">The sequence shown here is derived from an EMBL/GenBank/DDBJ whole genome shotgun (WGS) entry which is preliminary data.</text>
</comment>
<dbReference type="PANTHER" id="PTHR42707:SF2">
    <property type="entry name" value="ACD11 DEHYDROGENASE"/>
    <property type="match status" value="1"/>
</dbReference>
<evidence type="ECO:0000256" key="3">
    <source>
        <dbReference type="ARBA" id="ARBA00022630"/>
    </source>
</evidence>
<evidence type="ECO:0000256" key="2">
    <source>
        <dbReference type="ARBA" id="ARBA00009347"/>
    </source>
</evidence>
<dbReference type="InterPro" id="IPR036250">
    <property type="entry name" value="AcylCo_DH-like_C"/>
</dbReference>
<name>T1BE57_9ZZZZ</name>
<dbReference type="EMBL" id="AUZX01005714">
    <property type="protein sequence ID" value="EQD66778.1"/>
    <property type="molecule type" value="Genomic_DNA"/>
</dbReference>
<dbReference type="Gene3D" id="2.40.110.20">
    <property type="match status" value="1"/>
</dbReference>
<reference evidence="7" key="1">
    <citation type="submission" date="2013-08" db="EMBL/GenBank/DDBJ databases">
        <authorList>
            <person name="Mendez C."/>
            <person name="Richter M."/>
            <person name="Ferrer M."/>
            <person name="Sanchez J."/>
        </authorList>
    </citation>
    <scope>NUCLEOTIDE SEQUENCE</scope>
</reference>
<feature type="domain" description="Acyl-CoA dehydrogenase/oxidase C-terminal" evidence="5">
    <location>
        <begin position="204"/>
        <end position="362"/>
    </location>
</feature>
<evidence type="ECO:0000313" key="7">
    <source>
        <dbReference type="EMBL" id="EQD66778.1"/>
    </source>
</evidence>
<organism evidence="7">
    <name type="scientific">mine drainage metagenome</name>
    <dbReference type="NCBI Taxonomy" id="410659"/>
    <lineage>
        <taxon>unclassified sequences</taxon>
        <taxon>metagenomes</taxon>
        <taxon>ecological metagenomes</taxon>
    </lineage>
</organism>
<dbReference type="SUPFAM" id="SSF47203">
    <property type="entry name" value="Acyl-CoA dehydrogenase C-terminal domain-like"/>
    <property type="match status" value="1"/>
</dbReference>
<gene>
    <name evidence="7" type="ORF">B1A_07981</name>
</gene>
<dbReference type="Pfam" id="PF02770">
    <property type="entry name" value="Acyl-CoA_dh_M"/>
    <property type="match status" value="1"/>
</dbReference>
<evidence type="ECO:0000259" key="6">
    <source>
        <dbReference type="Pfam" id="PF02770"/>
    </source>
</evidence>
<feature type="non-terminal residue" evidence="7">
    <location>
        <position position="1"/>
    </location>
</feature>
<dbReference type="PROSITE" id="PS00073">
    <property type="entry name" value="ACYL_COA_DH_2"/>
    <property type="match status" value="1"/>
</dbReference>
<protein>
    <submittedName>
        <fullName evidence="7">Acyl-CoA dehydrogenase domain-containing protein</fullName>
    </submittedName>
</protein>
<dbReference type="InterPro" id="IPR006089">
    <property type="entry name" value="Acyl-CoA_DH_CS"/>
</dbReference>
<feature type="domain" description="Acyl-CoA oxidase/dehydrogenase middle" evidence="6">
    <location>
        <begin position="95"/>
        <end position="193"/>
    </location>
</feature>
<dbReference type="SUPFAM" id="SSF56645">
    <property type="entry name" value="Acyl-CoA dehydrogenase NM domain-like"/>
    <property type="match status" value="1"/>
</dbReference>
<dbReference type="Pfam" id="PF00441">
    <property type="entry name" value="Acyl-CoA_dh_1"/>
    <property type="match status" value="1"/>
</dbReference>
<dbReference type="Gene3D" id="1.20.140.10">
    <property type="entry name" value="Butyryl-CoA Dehydrogenase, subunit A, domain 3"/>
    <property type="match status" value="1"/>
</dbReference>
<evidence type="ECO:0000256" key="4">
    <source>
        <dbReference type="ARBA" id="ARBA00022827"/>
    </source>
</evidence>
<reference evidence="7" key="2">
    <citation type="journal article" date="2014" name="ISME J.">
        <title>Microbial stratification in low pH oxic and suboxic macroscopic growths along an acid mine drainage.</title>
        <authorList>
            <person name="Mendez-Garcia C."/>
            <person name="Mesa V."/>
            <person name="Sprenger R.R."/>
            <person name="Richter M."/>
            <person name="Diez M.S."/>
            <person name="Solano J."/>
            <person name="Bargiela R."/>
            <person name="Golyshina O.V."/>
            <person name="Manteca A."/>
            <person name="Ramos J.L."/>
            <person name="Gallego J.R."/>
            <person name="Llorente I."/>
            <person name="Martins Dos Santos V.A."/>
            <person name="Jensen O.N."/>
            <person name="Pelaez A.I."/>
            <person name="Sanchez J."/>
            <person name="Ferrer M."/>
        </authorList>
    </citation>
    <scope>NUCLEOTIDE SEQUENCE</scope>
</reference>
<dbReference type="InterPro" id="IPR052904">
    <property type="entry name" value="Acyl-CoA_dehydrogenase-like"/>
</dbReference>
<evidence type="ECO:0000259" key="5">
    <source>
        <dbReference type="Pfam" id="PF00441"/>
    </source>
</evidence>
<comment type="cofactor">
    <cofactor evidence="1">
        <name>FAD</name>
        <dbReference type="ChEBI" id="CHEBI:57692"/>
    </cofactor>
</comment>
<accession>T1BE57</accession>
<dbReference type="InterPro" id="IPR009075">
    <property type="entry name" value="AcylCo_DH/oxidase_C"/>
</dbReference>
<evidence type="ECO:0000256" key="1">
    <source>
        <dbReference type="ARBA" id="ARBA00001974"/>
    </source>
</evidence>
<dbReference type="InterPro" id="IPR006091">
    <property type="entry name" value="Acyl-CoA_Oxase/DH_mid-dom"/>
</dbReference>
<sequence>SVLGKRIDYVRISPDHEYILKKLLGFGVVKKSASGDFPWLYHFISGYLISDSGIFCTLTLTAQTAYALAKYGSDELKEKFLKMYIKGENNWLGATYYSETQGGSDLGANNTVAVPQDGKWILNGKDKYFASDAGLADGALVTAKIREGYGVRNLSLFFVPALHENGEPNYEIRRLKDKLGTVAVPTGEVEFHDSSGYLIGEEKNGVYYAMEVLTVSRIDDALAAVGIARKSLWEAFFFANKRESFGKKIIEHPILLRDFLELESELEASTFLSLFTAKMFSDASKSLPPYSSEYNFARLLSHVAKNMASDTSTAVTRYSMEIFGGIGFFEEFPAAKFHRDALVTSIWEGTSNIQALDMMEVILKKKAHVKMLEVFSNLISKIPDAEVREKLVKIKTLVENEISGLSGGHEEEAYFKEILKLIGKFTSTVLMYSHFKFSRKSRGKEFIDGNG</sequence>
<proteinExistence type="inferred from homology"/>
<comment type="similarity">
    <text evidence="2">Belongs to the acyl-CoA dehydrogenase family.</text>
</comment>
<dbReference type="AlphaFoldDB" id="T1BE57"/>